<gene>
    <name evidence="1" type="ORF">Acaty_c1696</name>
</gene>
<sequence>MYVLTQAVEHALGGSEVPCGQEAEMALSRPTKSVHFGVGADVVDTPMRSGIGAEDEPSIDPYSQAIGHHGVGC</sequence>
<reference evidence="1 2" key="1">
    <citation type="journal article" date="2009" name="J. Bacteriol.">
        <title>Draft genome sequence of the extremely acidophilic bacterium Acidithiobacillus caldus ATCC 51756 reveals metabolic versatility in the genus Acidithiobacillus.</title>
        <authorList>
            <person name="Valdes J."/>
            <person name="Quatrini R."/>
            <person name="Hallberg K."/>
            <person name="Dopson M."/>
            <person name="Valenzuela P.D."/>
            <person name="Holmes D.S."/>
        </authorList>
    </citation>
    <scope>NUCLEOTIDE SEQUENCE [LARGE SCALE GENOMIC DNA]</scope>
    <source>
        <strain evidence="2">ATCC 51756 / DSM 8584 / KU</strain>
    </source>
</reference>
<dbReference type="EMBL" id="CP005986">
    <property type="protein sequence ID" value="AIA55556.1"/>
    <property type="molecule type" value="Genomic_DNA"/>
</dbReference>
<organism evidence="1 2">
    <name type="scientific">Acidithiobacillus caldus (strain ATCC 51756 / DSM 8584 / KU)</name>
    <dbReference type="NCBI Taxonomy" id="637389"/>
    <lineage>
        <taxon>Bacteria</taxon>
        <taxon>Pseudomonadati</taxon>
        <taxon>Pseudomonadota</taxon>
        <taxon>Acidithiobacillia</taxon>
        <taxon>Acidithiobacillales</taxon>
        <taxon>Acidithiobacillaceae</taxon>
        <taxon>Acidithiobacillus</taxon>
    </lineage>
</organism>
<accession>A0A059ZZW6</accession>
<name>A0A059ZZW6_ACICK</name>
<dbReference type="HOGENOM" id="CLU_2696054_0_0_6"/>
<proteinExistence type="predicted"/>
<dbReference type="KEGG" id="acz:Acaty_c1696"/>
<protein>
    <submittedName>
        <fullName evidence="1">Uncharacterized protein</fullName>
    </submittedName>
</protein>
<dbReference type="Proteomes" id="UP000005522">
    <property type="component" value="Chromosome"/>
</dbReference>
<evidence type="ECO:0000313" key="2">
    <source>
        <dbReference type="Proteomes" id="UP000005522"/>
    </source>
</evidence>
<dbReference type="AlphaFoldDB" id="A0A059ZZW6"/>
<evidence type="ECO:0000313" key="1">
    <source>
        <dbReference type="EMBL" id="AIA55556.1"/>
    </source>
</evidence>